<keyword evidence="1" id="KW-0479">Metal-binding</keyword>
<keyword evidence="2 4" id="KW-0863">Zinc-finger</keyword>
<dbReference type="PANTHER" id="PTHR23235:SF120">
    <property type="entry name" value="KRUPPEL-LIKE FACTOR 15"/>
    <property type="match status" value="1"/>
</dbReference>
<dbReference type="InterPro" id="IPR013087">
    <property type="entry name" value="Znf_C2H2_type"/>
</dbReference>
<dbReference type="GeneID" id="85364690"/>
<accession>A0AA39N929</accession>
<dbReference type="SUPFAM" id="SSF57667">
    <property type="entry name" value="beta-beta-alpha zinc fingers"/>
    <property type="match status" value="2"/>
</dbReference>
<gene>
    <name evidence="7" type="ORF">EV420DRAFT_189689</name>
</gene>
<dbReference type="AlphaFoldDB" id="A0AA39N929"/>
<dbReference type="Proteomes" id="UP001175211">
    <property type="component" value="Unassembled WGS sequence"/>
</dbReference>
<keyword evidence="3" id="KW-0862">Zinc</keyword>
<feature type="domain" description="C2H2-type" evidence="6">
    <location>
        <begin position="300"/>
        <end position="329"/>
    </location>
</feature>
<keyword evidence="8" id="KW-1185">Reference proteome</keyword>
<proteinExistence type="predicted"/>
<dbReference type="GO" id="GO:0008270">
    <property type="term" value="F:zinc ion binding"/>
    <property type="evidence" value="ECO:0007669"/>
    <property type="project" value="UniProtKB-KW"/>
</dbReference>
<reference evidence="7" key="1">
    <citation type="submission" date="2023-06" db="EMBL/GenBank/DDBJ databases">
        <authorList>
            <consortium name="Lawrence Berkeley National Laboratory"/>
            <person name="Ahrendt S."/>
            <person name="Sahu N."/>
            <person name="Indic B."/>
            <person name="Wong-Bajracharya J."/>
            <person name="Merenyi Z."/>
            <person name="Ke H.-M."/>
            <person name="Monk M."/>
            <person name="Kocsube S."/>
            <person name="Drula E."/>
            <person name="Lipzen A."/>
            <person name="Balint B."/>
            <person name="Henrissat B."/>
            <person name="Andreopoulos B."/>
            <person name="Martin F.M."/>
            <person name="Harder C.B."/>
            <person name="Rigling D."/>
            <person name="Ford K.L."/>
            <person name="Foster G.D."/>
            <person name="Pangilinan J."/>
            <person name="Papanicolaou A."/>
            <person name="Barry K."/>
            <person name="LaButti K."/>
            <person name="Viragh M."/>
            <person name="Koriabine M."/>
            <person name="Yan M."/>
            <person name="Riley R."/>
            <person name="Champramary S."/>
            <person name="Plett K.L."/>
            <person name="Tsai I.J."/>
            <person name="Slot J."/>
            <person name="Sipos G."/>
            <person name="Plett J."/>
            <person name="Nagy L.G."/>
            <person name="Grigoriev I.V."/>
        </authorList>
    </citation>
    <scope>NUCLEOTIDE SEQUENCE</scope>
    <source>
        <strain evidence="7">CCBAS 213</strain>
    </source>
</reference>
<dbReference type="PROSITE" id="PS00028">
    <property type="entry name" value="ZINC_FINGER_C2H2_1"/>
    <property type="match status" value="2"/>
</dbReference>
<dbReference type="SMART" id="SM00355">
    <property type="entry name" value="ZnF_C2H2"/>
    <property type="match status" value="3"/>
</dbReference>
<evidence type="ECO:0000256" key="4">
    <source>
        <dbReference type="PROSITE-ProRule" id="PRU00042"/>
    </source>
</evidence>
<name>A0AA39N929_ARMTA</name>
<evidence type="ECO:0000256" key="2">
    <source>
        <dbReference type="ARBA" id="ARBA00022771"/>
    </source>
</evidence>
<dbReference type="InterPro" id="IPR036236">
    <property type="entry name" value="Znf_C2H2_sf"/>
</dbReference>
<evidence type="ECO:0000256" key="5">
    <source>
        <dbReference type="SAM" id="MobiDB-lite"/>
    </source>
</evidence>
<evidence type="ECO:0000256" key="3">
    <source>
        <dbReference type="ARBA" id="ARBA00022833"/>
    </source>
</evidence>
<comment type="caution">
    <text evidence="7">The sequence shown here is derived from an EMBL/GenBank/DDBJ whole genome shotgun (WGS) entry which is preliminary data.</text>
</comment>
<sequence length="375" mass="40346">MIGDAEFRRIAVHGLCSRSAKGLLPYPLPTPYTVLVLSFPTSDQLPVNKGCRGVSTNISSSFSGLFRALNLIAGMSAEATSGVRGTPIPTWPLPMTTPAANSASESSQPPRIQKHHLQQHAAAITLDAISRQQYPVQNIYGQGDGALIPTDGPATEPNGPRTYTYIAAPNSVAFAVQSTTTVPQDNVPPSDDAHPSEHPEKDSEASSSRPARSSQSPEASSSQGGVGANHYPSASGVPRLPPILQVEKQQVTTSATQLASANRRRNEAHFQCPVPGCGSTFTRRFNLRGHLRSHTEERPYVCQWPGCQKGFARQHDCKRHQALHTAKAQANVCQGCKKTFSRLDALNRHLRSDGGAECRRIHDAKRASNEEAIVA</sequence>
<dbReference type="RefSeq" id="XP_060333165.1">
    <property type="nucleotide sequence ID" value="XM_060481142.1"/>
</dbReference>
<dbReference type="GO" id="GO:0000978">
    <property type="term" value="F:RNA polymerase II cis-regulatory region sequence-specific DNA binding"/>
    <property type="evidence" value="ECO:0007669"/>
    <property type="project" value="TreeGrafter"/>
</dbReference>
<evidence type="ECO:0000259" key="6">
    <source>
        <dbReference type="PROSITE" id="PS50157"/>
    </source>
</evidence>
<evidence type="ECO:0000313" key="8">
    <source>
        <dbReference type="Proteomes" id="UP001175211"/>
    </source>
</evidence>
<evidence type="ECO:0000256" key="1">
    <source>
        <dbReference type="ARBA" id="ARBA00022723"/>
    </source>
</evidence>
<dbReference type="EMBL" id="JAUEPS010000011">
    <property type="protein sequence ID" value="KAK0461268.1"/>
    <property type="molecule type" value="Genomic_DNA"/>
</dbReference>
<feature type="region of interest" description="Disordered" evidence="5">
    <location>
        <begin position="179"/>
        <end position="239"/>
    </location>
</feature>
<organism evidence="7 8">
    <name type="scientific">Armillaria tabescens</name>
    <name type="common">Ringless honey mushroom</name>
    <name type="synonym">Agaricus tabescens</name>
    <dbReference type="NCBI Taxonomy" id="1929756"/>
    <lineage>
        <taxon>Eukaryota</taxon>
        <taxon>Fungi</taxon>
        <taxon>Dikarya</taxon>
        <taxon>Basidiomycota</taxon>
        <taxon>Agaricomycotina</taxon>
        <taxon>Agaricomycetes</taxon>
        <taxon>Agaricomycetidae</taxon>
        <taxon>Agaricales</taxon>
        <taxon>Marasmiineae</taxon>
        <taxon>Physalacriaceae</taxon>
        <taxon>Desarmillaria</taxon>
    </lineage>
</organism>
<dbReference type="PROSITE" id="PS50157">
    <property type="entry name" value="ZINC_FINGER_C2H2_2"/>
    <property type="match status" value="3"/>
</dbReference>
<feature type="compositionally biased region" description="Basic and acidic residues" evidence="5">
    <location>
        <begin position="191"/>
        <end position="204"/>
    </location>
</feature>
<feature type="domain" description="C2H2-type" evidence="6">
    <location>
        <begin position="270"/>
        <end position="299"/>
    </location>
</feature>
<dbReference type="Pfam" id="PF00096">
    <property type="entry name" value="zf-C2H2"/>
    <property type="match status" value="2"/>
</dbReference>
<dbReference type="GO" id="GO:0000981">
    <property type="term" value="F:DNA-binding transcription factor activity, RNA polymerase II-specific"/>
    <property type="evidence" value="ECO:0007669"/>
    <property type="project" value="TreeGrafter"/>
</dbReference>
<evidence type="ECO:0000313" key="7">
    <source>
        <dbReference type="EMBL" id="KAK0461268.1"/>
    </source>
</evidence>
<dbReference type="Gene3D" id="3.30.160.60">
    <property type="entry name" value="Classic Zinc Finger"/>
    <property type="match status" value="3"/>
</dbReference>
<feature type="compositionally biased region" description="Low complexity" evidence="5">
    <location>
        <begin position="205"/>
        <end position="223"/>
    </location>
</feature>
<dbReference type="FunFam" id="3.30.160.60:FF:000007">
    <property type="entry name" value="Basic krueppel-like factor 3"/>
    <property type="match status" value="1"/>
</dbReference>
<protein>
    <recommendedName>
        <fullName evidence="6">C2H2-type domain-containing protein</fullName>
    </recommendedName>
</protein>
<feature type="domain" description="C2H2-type" evidence="6">
    <location>
        <begin position="331"/>
        <end position="367"/>
    </location>
</feature>
<dbReference type="PANTHER" id="PTHR23235">
    <property type="entry name" value="KRUEPPEL-LIKE TRANSCRIPTION FACTOR"/>
    <property type="match status" value="1"/>
</dbReference>